<keyword evidence="3" id="KW-0551">Lipid droplet</keyword>
<dbReference type="Pfam" id="PF10230">
    <property type="entry name" value="LIDHydrolase"/>
    <property type="match status" value="1"/>
</dbReference>
<keyword evidence="6" id="KW-1185">Reference proteome</keyword>
<dbReference type="EMBL" id="JADFTS010000007">
    <property type="protein sequence ID" value="KAF9597671.1"/>
    <property type="molecule type" value="Genomic_DNA"/>
</dbReference>
<dbReference type="Gene3D" id="3.40.50.1820">
    <property type="entry name" value="alpha/beta hydrolase"/>
    <property type="match status" value="1"/>
</dbReference>
<gene>
    <name evidence="5" type="ORF">IFM89_020551</name>
</gene>
<evidence type="ECO:0000256" key="2">
    <source>
        <dbReference type="ARBA" id="ARBA00008300"/>
    </source>
</evidence>
<dbReference type="GO" id="GO:0016298">
    <property type="term" value="F:lipase activity"/>
    <property type="evidence" value="ECO:0007669"/>
    <property type="project" value="InterPro"/>
</dbReference>
<evidence type="ECO:0008006" key="7">
    <source>
        <dbReference type="Google" id="ProtNLM"/>
    </source>
</evidence>
<dbReference type="InterPro" id="IPR019363">
    <property type="entry name" value="LDAH"/>
</dbReference>
<dbReference type="PANTHER" id="PTHR13390">
    <property type="entry name" value="LIPASE"/>
    <property type="match status" value="1"/>
</dbReference>
<evidence type="ECO:0000256" key="4">
    <source>
        <dbReference type="ARBA" id="ARBA00022801"/>
    </source>
</evidence>
<evidence type="ECO:0000256" key="3">
    <source>
        <dbReference type="ARBA" id="ARBA00022677"/>
    </source>
</evidence>
<dbReference type="PANTHER" id="PTHR13390:SF0">
    <property type="entry name" value="LIPID DROPLET-ASSOCIATED HYDROLASE"/>
    <property type="match status" value="1"/>
</dbReference>
<proteinExistence type="inferred from homology"/>
<evidence type="ECO:0000256" key="1">
    <source>
        <dbReference type="ARBA" id="ARBA00004502"/>
    </source>
</evidence>
<organism evidence="5 6">
    <name type="scientific">Coptis chinensis</name>
    <dbReference type="NCBI Taxonomy" id="261450"/>
    <lineage>
        <taxon>Eukaryota</taxon>
        <taxon>Viridiplantae</taxon>
        <taxon>Streptophyta</taxon>
        <taxon>Embryophyta</taxon>
        <taxon>Tracheophyta</taxon>
        <taxon>Spermatophyta</taxon>
        <taxon>Magnoliopsida</taxon>
        <taxon>Ranunculales</taxon>
        <taxon>Ranunculaceae</taxon>
        <taxon>Coptidoideae</taxon>
        <taxon>Coptis</taxon>
    </lineage>
</organism>
<evidence type="ECO:0000313" key="6">
    <source>
        <dbReference type="Proteomes" id="UP000631114"/>
    </source>
</evidence>
<dbReference type="GO" id="GO:0005811">
    <property type="term" value="C:lipid droplet"/>
    <property type="evidence" value="ECO:0007669"/>
    <property type="project" value="UniProtKB-SubCell"/>
</dbReference>
<comment type="similarity">
    <text evidence="2">Belongs to the AB hydrolase superfamily. LDAH family.</text>
</comment>
<dbReference type="InterPro" id="IPR029058">
    <property type="entry name" value="AB_hydrolase_fold"/>
</dbReference>
<keyword evidence="4" id="KW-0378">Hydrolase</keyword>
<protein>
    <recommendedName>
        <fullName evidence="7">Lipid droplet-associated hydrolase</fullName>
    </recommendedName>
</protein>
<dbReference type="Proteomes" id="UP000631114">
    <property type="component" value="Unassembled WGS sequence"/>
</dbReference>
<dbReference type="OrthoDB" id="448051at2759"/>
<sequence>MIRLISSIFSLSLHTNSRLKSSTSPFEMGKQNFRLCNVSGFTTELLELKAENPSFHVLVIPGNPGVVSFYKEFVERVYEMLEGCASVTAIGHIGHTRKNWECRRLFSLQDQIDHKVDYIKHEFQNTEIPLLLVGHSIGSYISLEVLRRSPEQVKYIIGLYPFLRLNKESLLQKLIGKTAASQVISTFLSSLVAMLGLFPSSVSRTLVKRSIGKSWSATAVEALCSHLLQKCVLGEVNNFIRDAILVVVTKFQQHHNSVAIPHIAECPFSDDDRIRKDTIFNLPFIAEYRCSQAKREEKNKADELILVKQSCTAQSPSLLACRSSRLDVHKRKPRKIAFLFGIDDHWGPLAMFEQASGRGDLVMKLCGYRATISKQVPEVVLTIEREGHTHGFCCTEAGSVWVADHVVSLIKYQFQSKPISLVIPCCLVHPRTAARVPPENQIGRDLRIV</sequence>
<comment type="subcellular location">
    <subcellularLocation>
        <location evidence="1">Lipid droplet</location>
    </subcellularLocation>
</comment>
<name>A0A835LSA1_9MAGN</name>
<reference evidence="5 6" key="1">
    <citation type="submission" date="2020-10" db="EMBL/GenBank/DDBJ databases">
        <title>The Coptis chinensis genome and diversification of protoberbering-type alkaloids.</title>
        <authorList>
            <person name="Wang B."/>
            <person name="Shu S."/>
            <person name="Song C."/>
            <person name="Liu Y."/>
        </authorList>
    </citation>
    <scope>NUCLEOTIDE SEQUENCE [LARGE SCALE GENOMIC DNA]</scope>
    <source>
        <strain evidence="5">HL-2020</strain>
        <tissue evidence="5">Leaf</tissue>
    </source>
</reference>
<comment type="caution">
    <text evidence="5">The sequence shown here is derived from an EMBL/GenBank/DDBJ whole genome shotgun (WGS) entry which is preliminary data.</text>
</comment>
<evidence type="ECO:0000313" key="5">
    <source>
        <dbReference type="EMBL" id="KAF9597671.1"/>
    </source>
</evidence>
<dbReference type="SUPFAM" id="SSF53474">
    <property type="entry name" value="alpha/beta-Hydrolases"/>
    <property type="match status" value="1"/>
</dbReference>
<dbReference type="AlphaFoldDB" id="A0A835LSA1"/>
<dbReference type="GO" id="GO:0019915">
    <property type="term" value="P:lipid storage"/>
    <property type="evidence" value="ECO:0007669"/>
    <property type="project" value="InterPro"/>
</dbReference>
<accession>A0A835LSA1</accession>